<evidence type="ECO:0000256" key="1">
    <source>
        <dbReference type="SAM" id="Phobius"/>
    </source>
</evidence>
<name>A0A221KBR5_VITFI</name>
<keyword evidence="3" id="KW-1185">Reference proteome</keyword>
<dbReference type="InterPro" id="IPR050256">
    <property type="entry name" value="Glycosyltransferase_2"/>
</dbReference>
<dbReference type="GO" id="GO:0016740">
    <property type="term" value="F:transferase activity"/>
    <property type="evidence" value="ECO:0007669"/>
    <property type="project" value="UniProtKB-KW"/>
</dbReference>
<dbReference type="Pfam" id="PF13641">
    <property type="entry name" value="Glyco_tranf_2_3"/>
    <property type="match status" value="1"/>
</dbReference>
<keyword evidence="2" id="KW-0808">Transferase</keyword>
<evidence type="ECO:0000313" key="2">
    <source>
        <dbReference type="EMBL" id="ASM76468.1"/>
    </source>
</evidence>
<keyword evidence="1" id="KW-0812">Transmembrane</keyword>
<dbReference type="CDD" id="cd06438">
    <property type="entry name" value="EpsO_like"/>
    <property type="match status" value="1"/>
</dbReference>
<dbReference type="PANTHER" id="PTHR48090:SF6">
    <property type="entry name" value="SLR5056 PROTEIN"/>
    <property type="match status" value="1"/>
</dbReference>
<dbReference type="Proteomes" id="UP000199729">
    <property type="component" value="Chromosome"/>
</dbReference>
<dbReference type="KEGG" id="vff:VITFI_CDS0689"/>
<feature type="transmembrane region" description="Helical" evidence="1">
    <location>
        <begin position="346"/>
        <end position="365"/>
    </location>
</feature>
<proteinExistence type="predicted"/>
<dbReference type="InterPro" id="IPR029044">
    <property type="entry name" value="Nucleotide-diphossugar_trans"/>
</dbReference>
<keyword evidence="1" id="KW-1133">Transmembrane helix</keyword>
<accession>A0A221KBR5</accession>
<keyword evidence="1" id="KW-0472">Membrane</keyword>
<dbReference type="PANTHER" id="PTHR48090">
    <property type="entry name" value="UNDECAPRENYL-PHOSPHATE 4-DEOXY-4-FORMAMIDO-L-ARABINOSE TRANSFERASE-RELATED"/>
    <property type="match status" value="1"/>
</dbReference>
<evidence type="ECO:0000313" key="3">
    <source>
        <dbReference type="Proteomes" id="UP000199729"/>
    </source>
</evidence>
<dbReference type="EMBL" id="CP022423">
    <property type="protein sequence ID" value="ASM76468.1"/>
    <property type="molecule type" value="Genomic_DNA"/>
</dbReference>
<sequence>MVLTMLFGLLSVLVLLGVLALAVPAWVLWRQVHAACQGRDTLPSPTDDAAPREPVAVLIPAHNESAVIESTLRSLMPQLRPGDVVWVVADNCTDDTAALARACGAQVTERFDTVRRGKSFALAHGVALLRAQPVPPRWVVFFDADCQVHPHTLDRLAQACQREQRPVQALYLMQQPPAAPGQAHGWRPHLAEFAWRVRNWVRPLGAQRLGWPCQLMGTGMAFPLALLDDALLAHGHITEDMKLGIDLALAGHAPLFLPTALVTSTFPTTQAATRTQRTRWEHGHLDMLLHQAPALWREGWRRRDRAAMGLALDLCVPPLALFTALLGLGWWVALALGWLGGSWLPLGVATVSLIGLLTAITRAWRGWGREVMAGRELLLVPLFILAKVPIYLGFVLRRQTRWIRTDRR</sequence>
<reference evidence="2 3" key="1">
    <citation type="submission" date="2017-07" db="EMBL/GenBank/DDBJ databases">
        <title>Complete Genome Sequence of the cosmetic ferment Vitreoscilla filiformis (ATCC15551).</title>
        <authorList>
            <person name="Contreras S."/>
            <person name="Sagory-Zalkind P."/>
            <person name="Blanquart H."/>
            <person name="Iltis A."/>
            <person name="Morand S.C."/>
        </authorList>
    </citation>
    <scope>NUCLEOTIDE SEQUENCE [LARGE SCALE GENOMIC DNA]</scope>
    <source>
        <strain evidence="2 3">ATCC 15551</strain>
    </source>
</reference>
<feature type="transmembrane region" description="Helical" evidence="1">
    <location>
        <begin position="377"/>
        <end position="396"/>
    </location>
</feature>
<dbReference type="SUPFAM" id="SSF53448">
    <property type="entry name" value="Nucleotide-diphospho-sugar transferases"/>
    <property type="match status" value="1"/>
</dbReference>
<feature type="transmembrane region" description="Helical" evidence="1">
    <location>
        <begin position="319"/>
        <end position="339"/>
    </location>
</feature>
<gene>
    <name evidence="2" type="ORF">VITFI_CDS0689</name>
</gene>
<organism evidence="2 3">
    <name type="scientific">Vitreoscilla filiformis</name>
    <dbReference type="NCBI Taxonomy" id="63"/>
    <lineage>
        <taxon>Bacteria</taxon>
        <taxon>Pseudomonadati</taxon>
        <taxon>Pseudomonadota</taxon>
        <taxon>Betaproteobacteria</taxon>
        <taxon>Neisseriales</taxon>
        <taxon>Neisseriaceae</taxon>
        <taxon>Vitreoscilla</taxon>
    </lineage>
</organism>
<dbReference type="AlphaFoldDB" id="A0A221KBR5"/>
<dbReference type="Gene3D" id="3.90.550.10">
    <property type="entry name" value="Spore Coat Polysaccharide Biosynthesis Protein SpsA, Chain A"/>
    <property type="match status" value="1"/>
</dbReference>
<protein>
    <submittedName>
        <fullName evidence="2">Glycosyl transferase family 2</fullName>
    </submittedName>
</protein>